<evidence type="ECO:0008006" key="8">
    <source>
        <dbReference type="Google" id="ProtNLM"/>
    </source>
</evidence>
<dbReference type="PANTHER" id="PTHR11712:SF336">
    <property type="entry name" value="3-OXOACYL-[ACYL-CARRIER-PROTEIN] SYNTHASE, MITOCHONDRIAL"/>
    <property type="match status" value="1"/>
</dbReference>
<evidence type="ECO:0000259" key="5">
    <source>
        <dbReference type="Pfam" id="PF02801"/>
    </source>
</evidence>
<comment type="similarity">
    <text evidence="1 3">Belongs to the thiolase-like superfamily. Beta-ketoacyl-ACP synthases family.</text>
</comment>
<dbReference type="Pfam" id="PF02801">
    <property type="entry name" value="Ketoacyl-synt_C"/>
    <property type="match status" value="1"/>
</dbReference>
<keyword evidence="2 3" id="KW-0808">Transferase</keyword>
<proteinExistence type="inferred from homology"/>
<sequence>MSAPTAIATGELVLSAWSAVSPFGVGREPFREGLRSGRSGIAALDAEAFPGPYTTAGLVPDFSAAKYLGRKGTRLMDRLTALAVTAVGGLVEQCRDDLSAAPERAGLVLGTGWASVQSIMDTTRDSVNGEKPYHVDPAKFPNTVMNKAAGQSAIWHTIKGPNTTISGDWLTGLLALSYATRLYRGGHCDLVLCGAVEEYSTQRAWLDWHSGEAGGDGSAALGEGGAFVLLESAESARRSGRGPLVRLAGTGFRSCQDGAGVRDTLETCVRGTLRRAGVSPEQVRLIAPADLPGPAGVAEDEALTAVFGADNASCRRIHCRAQLGDTTAAATVFQLAAALAEVERGAVHDTGEYALVTGIGRDGMVGCALLGGCGDPA</sequence>
<dbReference type="PATRIC" id="fig|1449976.3.peg.5914"/>
<dbReference type="SUPFAM" id="SSF53901">
    <property type="entry name" value="Thiolase-like"/>
    <property type="match status" value="2"/>
</dbReference>
<dbReference type="AlphaFoldDB" id="W5WF95"/>
<evidence type="ECO:0000313" key="6">
    <source>
        <dbReference type="EMBL" id="AHH99251.1"/>
    </source>
</evidence>
<dbReference type="InterPro" id="IPR014031">
    <property type="entry name" value="Ketoacyl_synth_C"/>
</dbReference>
<reference evidence="6 7" key="1">
    <citation type="journal article" date="2014" name="BMC Genomics">
        <title>Complete genome sequence of producer of the glycopeptide antibiotic Aculeximycin Kutzneria albida DSM 43870T, a representative of minor genus of Pseudonocardiaceae.</title>
        <authorList>
            <person name="Rebets Y."/>
            <person name="Tokovenko B."/>
            <person name="Lushchyk I."/>
            <person name="Ruckert C."/>
            <person name="Zaburannyi N."/>
            <person name="Bechthold A."/>
            <person name="Kalinowski J."/>
            <person name="Luzhetskyy A."/>
        </authorList>
    </citation>
    <scope>NUCLEOTIDE SEQUENCE [LARGE SCALE GENOMIC DNA]</scope>
    <source>
        <strain evidence="6">DSM 43870</strain>
    </source>
</reference>
<organism evidence="6 7">
    <name type="scientific">Kutzneria albida DSM 43870</name>
    <dbReference type="NCBI Taxonomy" id="1449976"/>
    <lineage>
        <taxon>Bacteria</taxon>
        <taxon>Bacillati</taxon>
        <taxon>Actinomycetota</taxon>
        <taxon>Actinomycetes</taxon>
        <taxon>Pseudonocardiales</taxon>
        <taxon>Pseudonocardiaceae</taxon>
        <taxon>Kutzneria</taxon>
    </lineage>
</organism>
<dbReference type="RefSeq" id="WP_025359179.1">
    <property type="nucleotide sequence ID" value="NZ_CP007155.1"/>
</dbReference>
<dbReference type="STRING" id="1449976.KALB_5890"/>
<dbReference type="InterPro" id="IPR016039">
    <property type="entry name" value="Thiolase-like"/>
</dbReference>
<dbReference type="KEGG" id="kal:KALB_5890"/>
<dbReference type="PANTHER" id="PTHR11712">
    <property type="entry name" value="POLYKETIDE SYNTHASE-RELATED"/>
    <property type="match status" value="1"/>
</dbReference>
<feature type="domain" description="Beta-ketoacyl synthase C-terminal" evidence="5">
    <location>
        <begin position="265"/>
        <end position="350"/>
    </location>
</feature>
<dbReference type="InterPro" id="IPR014030">
    <property type="entry name" value="Ketoacyl_synth_N"/>
</dbReference>
<evidence type="ECO:0000256" key="3">
    <source>
        <dbReference type="RuleBase" id="RU003694"/>
    </source>
</evidence>
<protein>
    <recommendedName>
        <fullName evidence="8">Beta-ketoacyl synthase N-terminal domain-containing protein</fullName>
    </recommendedName>
</protein>
<feature type="domain" description="Beta-ketoacyl synthase-like N-terminal" evidence="4">
    <location>
        <begin position="16"/>
        <end position="212"/>
    </location>
</feature>
<gene>
    <name evidence="6" type="ORF">KALB_5890</name>
</gene>
<dbReference type="Gene3D" id="3.40.47.10">
    <property type="match status" value="2"/>
</dbReference>
<accession>W5WF95</accession>
<evidence type="ECO:0000256" key="2">
    <source>
        <dbReference type="ARBA" id="ARBA00022679"/>
    </source>
</evidence>
<dbReference type="Pfam" id="PF00109">
    <property type="entry name" value="ketoacyl-synt"/>
    <property type="match status" value="1"/>
</dbReference>
<dbReference type="GO" id="GO:0004315">
    <property type="term" value="F:3-oxoacyl-[acyl-carrier-protein] synthase activity"/>
    <property type="evidence" value="ECO:0007669"/>
    <property type="project" value="TreeGrafter"/>
</dbReference>
<dbReference type="EMBL" id="CP007155">
    <property type="protein sequence ID" value="AHH99251.1"/>
    <property type="molecule type" value="Genomic_DNA"/>
</dbReference>
<name>W5WF95_9PSEU</name>
<dbReference type="InterPro" id="IPR000794">
    <property type="entry name" value="Beta-ketoacyl_synthase"/>
</dbReference>
<dbReference type="eggNOG" id="COG0304">
    <property type="taxonomic scope" value="Bacteria"/>
</dbReference>
<dbReference type="Proteomes" id="UP000019225">
    <property type="component" value="Chromosome"/>
</dbReference>
<evidence type="ECO:0000256" key="1">
    <source>
        <dbReference type="ARBA" id="ARBA00008467"/>
    </source>
</evidence>
<evidence type="ECO:0000259" key="4">
    <source>
        <dbReference type="Pfam" id="PF00109"/>
    </source>
</evidence>
<dbReference type="HOGENOM" id="CLU_064948_0_0_11"/>
<keyword evidence="7" id="KW-1185">Reference proteome</keyword>
<dbReference type="GO" id="GO:0006633">
    <property type="term" value="P:fatty acid biosynthetic process"/>
    <property type="evidence" value="ECO:0007669"/>
    <property type="project" value="TreeGrafter"/>
</dbReference>
<evidence type="ECO:0000313" key="7">
    <source>
        <dbReference type="Proteomes" id="UP000019225"/>
    </source>
</evidence>